<dbReference type="RefSeq" id="WP_232571815.1">
    <property type="nucleotide sequence ID" value="NZ_CP089466.1"/>
</dbReference>
<gene>
    <name evidence="1" type="ORF">ACFOKC_04865</name>
</gene>
<name>A0ABD5NCN9_9EURY</name>
<proteinExistence type="predicted"/>
<organism evidence="1 2">
    <name type="scientific">Halobacterium litoreum</name>
    <dbReference type="NCBI Taxonomy" id="2039234"/>
    <lineage>
        <taxon>Archaea</taxon>
        <taxon>Methanobacteriati</taxon>
        <taxon>Methanobacteriota</taxon>
        <taxon>Stenosarchaea group</taxon>
        <taxon>Halobacteria</taxon>
        <taxon>Halobacteriales</taxon>
        <taxon>Halobacteriaceae</taxon>
        <taxon>Halobacterium</taxon>
    </lineage>
</organism>
<keyword evidence="2" id="KW-1185">Reference proteome</keyword>
<dbReference type="AlphaFoldDB" id="A0ABD5NCN9"/>
<evidence type="ECO:0000313" key="2">
    <source>
        <dbReference type="Proteomes" id="UP001595660"/>
    </source>
</evidence>
<dbReference type="EMBL" id="JBHRWN010000002">
    <property type="protein sequence ID" value="MFC3477051.1"/>
    <property type="molecule type" value="Genomic_DNA"/>
</dbReference>
<accession>A0ABD5NCN9</accession>
<dbReference type="Proteomes" id="UP001595660">
    <property type="component" value="Unassembled WGS sequence"/>
</dbReference>
<evidence type="ECO:0008006" key="3">
    <source>
        <dbReference type="Google" id="ProtNLM"/>
    </source>
</evidence>
<reference evidence="1 2" key="1">
    <citation type="journal article" date="2019" name="Int. J. Syst. Evol. Microbiol.">
        <title>The Global Catalogue of Microorganisms (GCM) 10K type strain sequencing project: providing services to taxonomists for standard genome sequencing and annotation.</title>
        <authorList>
            <consortium name="The Broad Institute Genomics Platform"/>
            <consortium name="The Broad Institute Genome Sequencing Center for Infectious Disease"/>
            <person name="Wu L."/>
            <person name="Ma J."/>
        </authorList>
    </citation>
    <scope>NUCLEOTIDE SEQUENCE [LARGE SCALE GENOMIC DNA]</scope>
    <source>
        <strain evidence="1 2">CGMCC 1.12562</strain>
    </source>
</reference>
<evidence type="ECO:0000313" key="1">
    <source>
        <dbReference type="EMBL" id="MFC3477051.1"/>
    </source>
</evidence>
<protein>
    <recommendedName>
        <fullName evidence="3">Small CPxCG-related zinc finger protein</fullName>
    </recommendedName>
</protein>
<sequence length="48" mass="5067">MPACQHCGNDDRFVLSVECSVVLDAGTARPPTWTTSMACAVCHADDLA</sequence>
<dbReference type="GeneID" id="69117027"/>
<comment type="caution">
    <text evidence="1">The sequence shown here is derived from an EMBL/GenBank/DDBJ whole genome shotgun (WGS) entry which is preliminary data.</text>
</comment>